<keyword evidence="1" id="KW-0479">Metal-binding</keyword>
<dbReference type="PROSITE" id="PS01359">
    <property type="entry name" value="ZF_PHD_1"/>
    <property type="match status" value="1"/>
</dbReference>
<dbReference type="InterPro" id="IPR001965">
    <property type="entry name" value="Znf_PHD"/>
</dbReference>
<protein>
    <submittedName>
        <fullName evidence="12">CLUMA_CG004122, isoform A</fullName>
    </submittedName>
</protein>
<feature type="region of interest" description="Disordered" evidence="7">
    <location>
        <begin position="1"/>
        <end position="52"/>
    </location>
</feature>
<evidence type="ECO:0000256" key="3">
    <source>
        <dbReference type="ARBA" id="ARBA00022833"/>
    </source>
</evidence>
<gene>
    <name evidence="12" type="ORF">CLUMA_CG004122</name>
</gene>
<dbReference type="OrthoDB" id="1870062at2759"/>
<dbReference type="SUPFAM" id="SSF57850">
    <property type="entry name" value="RING/U-box"/>
    <property type="match status" value="1"/>
</dbReference>
<evidence type="ECO:0000313" key="12">
    <source>
        <dbReference type="EMBL" id="CRK90517.1"/>
    </source>
</evidence>
<dbReference type="InterPro" id="IPR013083">
    <property type="entry name" value="Znf_RING/FYVE/PHD"/>
</dbReference>
<dbReference type="STRING" id="568069.A0A1J1HR67"/>
<feature type="domain" description="PHD-type" evidence="9">
    <location>
        <begin position="758"/>
        <end position="807"/>
    </location>
</feature>
<keyword evidence="13" id="KW-1185">Reference proteome</keyword>
<organism evidence="12 13">
    <name type="scientific">Clunio marinus</name>
    <dbReference type="NCBI Taxonomy" id="568069"/>
    <lineage>
        <taxon>Eukaryota</taxon>
        <taxon>Metazoa</taxon>
        <taxon>Ecdysozoa</taxon>
        <taxon>Arthropoda</taxon>
        <taxon>Hexapoda</taxon>
        <taxon>Insecta</taxon>
        <taxon>Pterygota</taxon>
        <taxon>Neoptera</taxon>
        <taxon>Endopterygota</taxon>
        <taxon>Diptera</taxon>
        <taxon>Nematocera</taxon>
        <taxon>Chironomoidea</taxon>
        <taxon>Chironomidae</taxon>
        <taxon>Clunio</taxon>
    </lineage>
</organism>
<proteinExistence type="predicted"/>
<feature type="compositionally biased region" description="Pro residues" evidence="7">
    <location>
        <begin position="479"/>
        <end position="493"/>
    </location>
</feature>
<dbReference type="Gene3D" id="3.30.40.10">
    <property type="entry name" value="Zinc/RING finger domain, C3HC4 (zinc finger)"/>
    <property type="match status" value="2"/>
</dbReference>
<dbReference type="SMART" id="SM00502">
    <property type="entry name" value="BBC"/>
    <property type="match status" value="1"/>
</dbReference>
<feature type="compositionally biased region" description="Low complexity" evidence="7">
    <location>
        <begin position="23"/>
        <end position="47"/>
    </location>
</feature>
<dbReference type="PROSITE" id="PS50016">
    <property type="entry name" value="ZF_PHD_2"/>
    <property type="match status" value="1"/>
</dbReference>
<evidence type="ECO:0000259" key="9">
    <source>
        <dbReference type="PROSITE" id="PS50016"/>
    </source>
</evidence>
<dbReference type="CDD" id="cd15541">
    <property type="entry name" value="PHD_TIF1_like"/>
    <property type="match status" value="1"/>
</dbReference>
<dbReference type="SUPFAM" id="SSF47370">
    <property type="entry name" value="Bromodomain"/>
    <property type="match status" value="1"/>
</dbReference>
<dbReference type="EMBL" id="CVRI01000019">
    <property type="protein sequence ID" value="CRK90517.1"/>
    <property type="molecule type" value="Genomic_DNA"/>
</dbReference>
<dbReference type="InterPro" id="IPR019786">
    <property type="entry name" value="Zinc_finger_PHD-type_CS"/>
</dbReference>
<dbReference type="InterPro" id="IPR000315">
    <property type="entry name" value="Znf_B-box"/>
</dbReference>
<evidence type="ECO:0000259" key="8">
    <source>
        <dbReference type="PROSITE" id="PS50014"/>
    </source>
</evidence>
<evidence type="ECO:0000259" key="10">
    <source>
        <dbReference type="PROSITE" id="PS50089"/>
    </source>
</evidence>
<keyword evidence="3" id="KW-0862">Zinc</keyword>
<dbReference type="Gene3D" id="1.20.920.10">
    <property type="entry name" value="Bromodomain-like"/>
    <property type="match status" value="1"/>
</dbReference>
<reference evidence="12 13" key="1">
    <citation type="submission" date="2015-04" db="EMBL/GenBank/DDBJ databases">
        <authorList>
            <person name="Syromyatnikov M.Y."/>
            <person name="Popov V.N."/>
        </authorList>
    </citation>
    <scope>NUCLEOTIDE SEQUENCE [LARGE SCALE GENOMIC DNA]</scope>
</reference>
<keyword evidence="4 6" id="KW-0103">Bromodomain</keyword>
<dbReference type="SUPFAM" id="SSF57903">
    <property type="entry name" value="FYVE/PHD zinc finger"/>
    <property type="match status" value="1"/>
</dbReference>
<feature type="domain" description="B box-type" evidence="11">
    <location>
        <begin position="218"/>
        <end position="256"/>
    </location>
</feature>
<feature type="domain" description="Bromo" evidence="8">
    <location>
        <begin position="840"/>
        <end position="913"/>
    </location>
</feature>
<feature type="compositionally biased region" description="Low complexity" evidence="7">
    <location>
        <begin position="467"/>
        <end position="478"/>
    </location>
</feature>
<dbReference type="AlphaFoldDB" id="A0A1J1HR67"/>
<feature type="compositionally biased region" description="Pro residues" evidence="7">
    <location>
        <begin position="525"/>
        <end position="535"/>
    </location>
</feature>
<feature type="region of interest" description="Disordered" evidence="7">
    <location>
        <begin position="603"/>
        <end position="622"/>
    </location>
</feature>
<evidence type="ECO:0000256" key="4">
    <source>
        <dbReference type="ARBA" id="ARBA00023117"/>
    </source>
</evidence>
<sequence length="986" mass="110436">MDNDMEYVSINIKEEKNEPTSVSDANENNSNNNNNNSSQAAPDSSPDSVEKKIVDQQVADKEIVISKNCCWCQQTLTVNDRPKLLECFHSCCESCLKQEQLKAVTQNQSCNVLTITCPLCKMDNRSDYIINNHFLIEMLNSMQVDDATNGSGTSSSGSAEETAKCANECEFPATSYCVDCSELICDNCVAAHQRLKITKDHTIKSKDAAENKSDQDTKKEIKCQTHPQEILSVYCQTCDRLTCRDCQLMEHREHRFKFANEMAKETRDHLQGLLQEISYKKVLLTSAMKVIDDRQSLIAEKKTELSKEIHDLVAKLASAVSSRGKQLLFRLTQVCENKLQVLNEKKDALQQLSGHTDHCINFVQNALEIGSDSAVLYSKKTLSRHLNKVKCQRADIPNPEIPVRVQLFLSNVPELENVISRIGTILVDGKVYPPAPAAPTGTVTPPTLNPPANPLQQMAQQVEHRSQQQSSRQRQSPTVTPPLRPLLPQPPPNTGYNNNPGMFSSSPQFPQGMRNFPGDSTRFPMPHPAMGPPQPHVSSSTHPSMGNDNLRGLLSHQNSQQFNHGPMANYGPGPMLDTRNMTTQQQQAAMQQMRNTYMNNASHFNANSNPQQNGAQMPPTNAMQQTAMQRYQHMTNAHSFKIPLRSPDTLRNQPTPTTGTTTITSGSFPLPNVSSTNPKTPSPSQKDQQKDLDSIDSVCSDTVNDLLATIAKLDSNGVQVLPEGRHKATSPQVHSSTDAMDANVTIDKNNQPKDDPNEDWCACCMDGGELMCCDKCPKVFHQACHIPVISSLPEESETWQCLLCYNFADAALDQPGEKRGPGLSTYELKVLQRILLEMFCQFELSSEFRVLPPVETNKSYYENVCNPISLNCIREKLDPNHMQHYQSVQSFIDDCRQMFTNAFLSYGMDSKSYLQAQELEKFFEIQLRKLLPKYAKSPSQLARSTENRQMMVPMSLHDLIDDMDDPKDNDYMPHNNPKRKRSTPSV</sequence>
<evidence type="ECO:0000256" key="1">
    <source>
        <dbReference type="ARBA" id="ARBA00022723"/>
    </source>
</evidence>
<evidence type="ECO:0000256" key="7">
    <source>
        <dbReference type="SAM" id="MobiDB-lite"/>
    </source>
</evidence>
<feature type="domain" description="B box-type" evidence="11">
    <location>
        <begin position="160"/>
        <end position="206"/>
    </location>
</feature>
<dbReference type="Proteomes" id="UP000183832">
    <property type="component" value="Unassembled WGS sequence"/>
</dbReference>
<accession>A0A1J1HR67</accession>
<dbReference type="SMART" id="SM00336">
    <property type="entry name" value="BBOX"/>
    <property type="match status" value="2"/>
</dbReference>
<dbReference type="InterPro" id="IPR019787">
    <property type="entry name" value="Znf_PHD-finger"/>
</dbReference>
<dbReference type="PROSITE" id="PS50089">
    <property type="entry name" value="ZF_RING_2"/>
    <property type="match status" value="1"/>
</dbReference>
<dbReference type="SUPFAM" id="SSF57845">
    <property type="entry name" value="B-box zinc-binding domain"/>
    <property type="match status" value="1"/>
</dbReference>
<dbReference type="PROSITE" id="PS50119">
    <property type="entry name" value="ZF_BBOX"/>
    <property type="match status" value="2"/>
</dbReference>
<feature type="compositionally biased region" description="Polar residues" evidence="7">
    <location>
        <begin position="672"/>
        <end position="686"/>
    </location>
</feature>
<dbReference type="PROSITE" id="PS50014">
    <property type="entry name" value="BROMODOMAIN_2"/>
    <property type="match status" value="1"/>
</dbReference>
<evidence type="ECO:0000313" key="13">
    <source>
        <dbReference type="Proteomes" id="UP000183832"/>
    </source>
</evidence>
<feature type="region of interest" description="Disordered" evidence="7">
    <location>
        <begin position="962"/>
        <end position="986"/>
    </location>
</feature>
<feature type="region of interest" description="Disordered" evidence="7">
    <location>
        <begin position="642"/>
        <end position="693"/>
    </location>
</feature>
<dbReference type="Pfam" id="PF00439">
    <property type="entry name" value="Bromodomain"/>
    <property type="match status" value="1"/>
</dbReference>
<dbReference type="InterPro" id="IPR047153">
    <property type="entry name" value="TRIM45/56/19-like"/>
</dbReference>
<name>A0A1J1HR67_9DIPT</name>
<dbReference type="InterPro" id="IPR001841">
    <property type="entry name" value="Znf_RING"/>
</dbReference>
<dbReference type="InterPro" id="IPR001487">
    <property type="entry name" value="Bromodomain"/>
</dbReference>
<dbReference type="CDD" id="cd19775">
    <property type="entry name" value="Bbox2_TIF1_C-VI"/>
    <property type="match status" value="1"/>
</dbReference>
<evidence type="ECO:0000259" key="11">
    <source>
        <dbReference type="PROSITE" id="PS50119"/>
    </source>
</evidence>
<dbReference type="Gene3D" id="3.30.160.60">
    <property type="entry name" value="Classic Zinc Finger"/>
    <property type="match status" value="1"/>
</dbReference>
<evidence type="ECO:0000256" key="2">
    <source>
        <dbReference type="ARBA" id="ARBA00022771"/>
    </source>
</evidence>
<dbReference type="InterPro" id="IPR011011">
    <property type="entry name" value="Znf_FYVE_PHD"/>
</dbReference>
<dbReference type="Pfam" id="PF00643">
    <property type="entry name" value="zf-B_box"/>
    <property type="match status" value="2"/>
</dbReference>
<dbReference type="Pfam" id="PF00628">
    <property type="entry name" value="PHD"/>
    <property type="match status" value="1"/>
</dbReference>
<dbReference type="SMART" id="SM00249">
    <property type="entry name" value="PHD"/>
    <property type="match status" value="1"/>
</dbReference>
<dbReference type="InterPro" id="IPR036427">
    <property type="entry name" value="Bromodomain-like_sf"/>
</dbReference>
<dbReference type="GO" id="GO:0061630">
    <property type="term" value="F:ubiquitin protein ligase activity"/>
    <property type="evidence" value="ECO:0007669"/>
    <property type="project" value="TreeGrafter"/>
</dbReference>
<evidence type="ECO:0000256" key="5">
    <source>
        <dbReference type="PROSITE-ProRule" id="PRU00024"/>
    </source>
</evidence>
<dbReference type="PANTHER" id="PTHR25462:SF304">
    <property type="entry name" value="BONUS, ISOFORM C"/>
    <property type="match status" value="1"/>
</dbReference>
<keyword evidence="2 5" id="KW-0863">Zinc-finger</keyword>
<evidence type="ECO:0000256" key="6">
    <source>
        <dbReference type="PROSITE-ProRule" id="PRU00035"/>
    </source>
</evidence>
<dbReference type="InterPro" id="IPR003649">
    <property type="entry name" value="Bbox_C"/>
</dbReference>
<feature type="compositionally biased region" description="Basic residues" evidence="7">
    <location>
        <begin position="976"/>
        <end position="986"/>
    </location>
</feature>
<feature type="domain" description="RING-type" evidence="10">
    <location>
        <begin position="69"/>
        <end position="121"/>
    </location>
</feature>
<dbReference type="GO" id="GO:0008270">
    <property type="term" value="F:zinc ion binding"/>
    <property type="evidence" value="ECO:0007669"/>
    <property type="project" value="UniProtKB-KW"/>
</dbReference>
<feature type="region of interest" description="Disordered" evidence="7">
    <location>
        <begin position="437"/>
        <end position="543"/>
    </location>
</feature>
<feature type="compositionally biased region" description="Low complexity" evidence="7">
    <location>
        <begin position="654"/>
        <end position="667"/>
    </location>
</feature>
<dbReference type="SMART" id="SM00297">
    <property type="entry name" value="BROMO"/>
    <property type="match status" value="1"/>
</dbReference>
<dbReference type="PANTHER" id="PTHR25462">
    <property type="entry name" value="BONUS, ISOFORM C-RELATED"/>
    <property type="match status" value="1"/>
</dbReference>